<dbReference type="FunFam" id="2.60.40.420:FF:000045">
    <property type="entry name" value="Laccase 2"/>
    <property type="match status" value="1"/>
</dbReference>
<dbReference type="Pfam" id="PF00394">
    <property type="entry name" value="Cu-oxidase"/>
    <property type="match status" value="1"/>
</dbReference>
<dbReference type="AlphaFoldDB" id="V2X2V9"/>
<sequence>MRHLLFISAIYSLAQAVEIITRAGDLHIVNKQISPDGFQRSAVLAGKTGRTAAFPGPLIRANKGDQFQINVIDELTDPTMDRATTIHWHGLFQHGTNWADGPEFVTQCPIVPGNSFKYQFSVPDQAGTYWYHSHFRAQYCDGLRGPLVIYDPKDPQRHLYDIDDENTIITLADWYDRTSREVLASQAFGPPLSNSTLINGLGRNPNGNLTSPLAVVNVVKGKRYRIRLISLSCDPNYTFSIDGHNMTIIEADGNNVKPYTVSKLNILAAQRYSFVLNADQPVGNYWIRALPNSGPSVAGFNNGVNSAILRYKGAKEVDPTTTAANNSVMLRETDLHFLSPNGRSAVPGRPVPGGADVVRNMTLGFAPPFTFMINDVPFAVPDVPVLLQILSGAQAAQDLLPGGSVYELPKNKVIEINLFGGNAVGDPHPMHLHGHVFDVIKSADSENYNFKDPVRRDTVGVAFGKQTTIRFVTDNPGPWMLHCHIDFHLVDGLAVVLAEDTRDTKAANPVPPDWSKLCPIWNNTAPGIRN</sequence>
<name>V2X2V9_MONRO</name>
<dbReference type="PANTHER" id="PTHR11709:SF511">
    <property type="entry name" value="LACCASE"/>
    <property type="match status" value="1"/>
</dbReference>
<evidence type="ECO:0000256" key="6">
    <source>
        <dbReference type="ARBA" id="ARBA00023180"/>
    </source>
</evidence>
<comment type="similarity">
    <text evidence="1">Belongs to the multicopper oxidase family.</text>
</comment>
<dbReference type="PROSITE" id="PS00079">
    <property type="entry name" value="MULTICOPPER_OXIDASE1"/>
    <property type="match status" value="2"/>
</dbReference>
<feature type="domain" description="Plastocyanin-like" evidence="9">
    <location>
        <begin position="381"/>
        <end position="501"/>
    </location>
</feature>
<gene>
    <name evidence="11" type="ORF">Moror_5607</name>
</gene>
<dbReference type="CDD" id="cd13856">
    <property type="entry name" value="CuRO_1_Tv-LCC_like"/>
    <property type="match status" value="1"/>
</dbReference>
<evidence type="ECO:0000256" key="7">
    <source>
        <dbReference type="SAM" id="SignalP"/>
    </source>
</evidence>
<keyword evidence="2" id="KW-0479">Metal-binding</keyword>
<reference evidence="11 12" key="1">
    <citation type="journal article" date="2014" name="BMC Genomics">
        <title>Genome and secretome analysis of the hemibiotrophic fungal pathogen, Moniliophthora roreri, which causes frosty pod rot disease of cacao: mechanisms of the biotrophic and necrotrophic phases.</title>
        <authorList>
            <person name="Meinhardt L.W."/>
            <person name="Costa G.G.L."/>
            <person name="Thomazella D.P.T."/>
            <person name="Teixeira P.J.P.L."/>
            <person name="Carazzolle M.F."/>
            <person name="Schuster S.C."/>
            <person name="Carlson J.E."/>
            <person name="Guiltinan M.J."/>
            <person name="Mieczkowski P."/>
            <person name="Farmer A."/>
            <person name="Ramaraj T."/>
            <person name="Crozier J."/>
            <person name="Davis R.E."/>
            <person name="Shao J."/>
            <person name="Melnick R.L."/>
            <person name="Pereira G.A.G."/>
            <person name="Bailey B.A."/>
        </authorList>
    </citation>
    <scope>NUCLEOTIDE SEQUENCE [LARGE SCALE GENOMIC DNA]</scope>
    <source>
        <strain evidence="11 12">MCA 2997</strain>
    </source>
</reference>
<dbReference type="Pfam" id="PF07732">
    <property type="entry name" value="Cu-oxidase_3"/>
    <property type="match status" value="1"/>
</dbReference>
<dbReference type="EMBL" id="AWSO01000698">
    <property type="protein sequence ID" value="ESK88122.1"/>
    <property type="molecule type" value="Genomic_DNA"/>
</dbReference>
<dbReference type="InterPro" id="IPR045087">
    <property type="entry name" value="Cu-oxidase_fam"/>
</dbReference>
<dbReference type="STRING" id="1381753.V2X2V9"/>
<evidence type="ECO:0000256" key="3">
    <source>
        <dbReference type="ARBA" id="ARBA00023002"/>
    </source>
</evidence>
<proteinExistence type="inferred from homology"/>
<dbReference type="OrthoDB" id="2121828at2759"/>
<keyword evidence="6" id="KW-0325">Glycoprotein</keyword>
<dbReference type="InterPro" id="IPR011707">
    <property type="entry name" value="Cu-oxidase-like_N"/>
</dbReference>
<dbReference type="Pfam" id="PF07731">
    <property type="entry name" value="Cu-oxidase_2"/>
    <property type="match status" value="1"/>
</dbReference>
<dbReference type="GO" id="GO:0016491">
    <property type="term" value="F:oxidoreductase activity"/>
    <property type="evidence" value="ECO:0007669"/>
    <property type="project" value="UniProtKB-KW"/>
</dbReference>
<feature type="signal peptide" evidence="7">
    <location>
        <begin position="1"/>
        <end position="16"/>
    </location>
</feature>
<protein>
    <submittedName>
        <fullName evidence="11">Laccase</fullName>
    </submittedName>
</protein>
<dbReference type="KEGG" id="mrr:Moror_5607"/>
<evidence type="ECO:0000256" key="2">
    <source>
        <dbReference type="ARBA" id="ARBA00022723"/>
    </source>
</evidence>
<evidence type="ECO:0000259" key="9">
    <source>
        <dbReference type="Pfam" id="PF07731"/>
    </source>
</evidence>
<organism evidence="11 12">
    <name type="scientific">Moniliophthora roreri (strain MCA 2997)</name>
    <name type="common">Cocoa frosty pod rot fungus</name>
    <name type="synonym">Crinipellis roreri</name>
    <dbReference type="NCBI Taxonomy" id="1381753"/>
    <lineage>
        <taxon>Eukaryota</taxon>
        <taxon>Fungi</taxon>
        <taxon>Dikarya</taxon>
        <taxon>Basidiomycota</taxon>
        <taxon>Agaricomycotina</taxon>
        <taxon>Agaricomycetes</taxon>
        <taxon>Agaricomycetidae</taxon>
        <taxon>Agaricales</taxon>
        <taxon>Marasmiineae</taxon>
        <taxon>Marasmiaceae</taxon>
        <taxon>Moniliophthora</taxon>
    </lineage>
</organism>
<dbReference type="Gene3D" id="2.60.40.420">
    <property type="entry name" value="Cupredoxins - blue copper proteins"/>
    <property type="match status" value="3"/>
</dbReference>
<keyword evidence="4" id="KW-0186">Copper</keyword>
<evidence type="ECO:0000256" key="4">
    <source>
        <dbReference type="ARBA" id="ARBA00023008"/>
    </source>
</evidence>
<dbReference type="InterPro" id="IPR008972">
    <property type="entry name" value="Cupredoxin"/>
</dbReference>
<accession>V2X2V9</accession>
<keyword evidence="5" id="KW-1015">Disulfide bond</keyword>
<dbReference type="InterPro" id="IPR033138">
    <property type="entry name" value="Cu_oxidase_CS"/>
</dbReference>
<feature type="domain" description="Plastocyanin-like" evidence="8">
    <location>
        <begin position="165"/>
        <end position="314"/>
    </location>
</feature>
<evidence type="ECO:0000259" key="10">
    <source>
        <dbReference type="Pfam" id="PF07732"/>
    </source>
</evidence>
<dbReference type="GO" id="GO:0005507">
    <property type="term" value="F:copper ion binding"/>
    <property type="evidence" value="ECO:0007669"/>
    <property type="project" value="InterPro"/>
</dbReference>
<comment type="caution">
    <text evidence="11">The sequence shown here is derived from an EMBL/GenBank/DDBJ whole genome shotgun (WGS) entry which is preliminary data.</text>
</comment>
<dbReference type="HOGENOM" id="CLU_006504_2_1_1"/>
<evidence type="ECO:0000313" key="12">
    <source>
        <dbReference type="Proteomes" id="UP000017559"/>
    </source>
</evidence>
<dbReference type="PANTHER" id="PTHR11709">
    <property type="entry name" value="MULTI-COPPER OXIDASE"/>
    <property type="match status" value="1"/>
</dbReference>
<evidence type="ECO:0000259" key="8">
    <source>
        <dbReference type="Pfam" id="PF00394"/>
    </source>
</evidence>
<dbReference type="InterPro" id="IPR002355">
    <property type="entry name" value="Cu_oxidase_Cu_BS"/>
</dbReference>
<dbReference type="Proteomes" id="UP000017559">
    <property type="component" value="Unassembled WGS sequence"/>
</dbReference>
<keyword evidence="3" id="KW-0560">Oxidoreductase</keyword>
<keyword evidence="12" id="KW-1185">Reference proteome</keyword>
<dbReference type="InterPro" id="IPR011706">
    <property type="entry name" value="Cu-oxidase_C"/>
</dbReference>
<evidence type="ECO:0000313" key="11">
    <source>
        <dbReference type="EMBL" id="ESK88122.1"/>
    </source>
</evidence>
<keyword evidence="7" id="KW-0732">Signal</keyword>
<feature type="chain" id="PRO_5004711879" evidence="7">
    <location>
        <begin position="17"/>
        <end position="530"/>
    </location>
</feature>
<dbReference type="SUPFAM" id="SSF49503">
    <property type="entry name" value="Cupredoxins"/>
    <property type="match status" value="3"/>
</dbReference>
<dbReference type="InterPro" id="IPR001117">
    <property type="entry name" value="Cu-oxidase_2nd"/>
</dbReference>
<dbReference type="PROSITE" id="PS00080">
    <property type="entry name" value="MULTICOPPER_OXIDASE2"/>
    <property type="match status" value="1"/>
</dbReference>
<dbReference type="CDD" id="cd13903">
    <property type="entry name" value="CuRO_3_Tv-LCC_like"/>
    <property type="match status" value="1"/>
</dbReference>
<feature type="domain" description="Plastocyanin-like" evidence="10">
    <location>
        <begin position="53"/>
        <end position="153"/>
    </location>
</feature>
<evidence type="ECO:0000256" key="1">
    <source>
        <dbReference type="ARBA" id="ARBA00010609"/>
    </source>
</evidence>
<evidence type="ECO:0000256" key="5">
    <source>
        <dbReference type="ARBA" id="ARBA00023157"/>
    </source>
</evidence>